<evidence type="ECO:0000256" key="2">
    <source>
        <dbReference type="ARBA" id="ARBA00022679"/>
    </source>
</evidence>
<evidence type="ECO:0000313" key="5">
    <source>
        <dbReference type="Proteomes" id="UP000231382"/>
    </source>
</evidence>
<proteinExistence type="predicted"/>
<keyword evidence="1" id="KW-0328">Glycosyltransferase</keyword>
<accession>A0A2H0W699</accession>
<dbReference type="NCBIfam" id="TIGR00696">
    <property type="entry name" value="wecG_tagA_cpsF"/>
    <property type="match status" value="1"/>
</dbReference>
<reference evidence="5" key="1">
    <citation type="submission" date="2017-09" db="EMBL/GenBank/DDBJ databases">
        <title>Depth-based differentiation of microbial function through sediment-hosted aquifers and enrichment of novel symbionts in the deep terrestrial subsurface.</title>
        <authorList>
            <person name="Probst A.J."/>
            <person name="Ladd B."/>
            <person name="Jarett J.K."/>
            <person name="Geller-Mcgrath D.E."/>
            <person name="Sieber C.M.K."/>
            <person name="Emerson J.B."/>
            <person name="Anantharaman K."/>
            <person name="Thomas B.C."/>
            <person name="Malmstrom R."/>
            <person name="Stieglmeier M."/>
            <person name="Klingl A."/>
            <person name="Woyke T."/>
            <person name="Ryan C.M."/>
            <person name="Banfield J.F."/>
        </authorList>
    </citation>
    <scope>NUCLEOTIDE SEQUENCE [LARGE SCALE GENOMIC DNA]</scope>
</reference>
<name>A0A2H0W699_9BACT</name>
<comment type="caution">
    <text evidence="4">The sequence shown here is derived from an EMBL/GenBank/DDBJ whole genome shotgun (WGS) entry which is preliminary data.</text>
</comment>
<sequence>MPRNIINVLGVTFDNLSFAEAEQKIVDFVESSQKSIITTPNTEFVIRAQTDEEFKDILNKKSKLNLPDSYGILWAAHFLDFKAPKNKYLRAITITIYWFLSLLFLPLATRRYHTPLQEKISGSDFIWSIAKVAAQNKYRLFLFGGTATVAERVALKLQTDVPGLRVAGVFDGKIGAKGSEIIEVINHSKADILLACLGAPKQERWLVENLAKTCCKVGVGLGGTFDFIAKITPRAPHWMQKSGLEWLYRLIHEPNRAKRQLALPKLAWLVLREKMKQPS</sequence>
<dbReference type="PANTHER" id="PTHR34136:SF1">
    <property type="entry name" value="UDP-N-ACETYL-D-MANNOSAMINURONIC ACID TRANSFERASE"/>
    <property type="match status" value="1"/>
</dbReference>
<feature type="transmembrane region" description="Helical" evidence="3">
    <location>
        <begin position="88"/>
        <end position="108"/>
    </location>
</feature>
<keyword evidence="2" id="KW-0808">Transferase</keyword>
<dbReference type="PANTHER" id="PTHR34136">
    <property type="match status" value="1"/>
</dbReference>
<keyword evidence="3" id="KW-0812">Transmembrane</keyword>
<dbReference type="Pfam" id="PF03808">
    <property type="entry name" value="Glyco_tran_WecG"/>
    <property type="match status" value="1"/>
</dbReference>
<dbReference type="Proteomes" id="UP000231382">
    <property type="component" value="Unassembled WGS sequence"/>
</dbReference>
<protein>
    <recommendedName>
        <fullName evidence="6">Glycosyltransferase</fullName>
    </recommendedName>
</protein>
<organism evidence="4 5">
    <name type="scientific">Candidatus Berkelbacteria bacterium CG10_big_fil_rev_8_21_14_0_10_43_13</name>
    <dbReference type="NCBI Taxonomy" id="1974514"/>
    <lineage>
        <taxon>Bacteria</taxon>
        <taxon>Candidatus Berkelbacteria</taxon>
    </lineage>
</organism>
<evidence type="ECO:0008006" key="6">
    <source>
        <dbReference type="Google" id="ProtNLM"/>
    </source>
</evidence>
<evidence type="ECO:0000313" key="4">
    <source>
        <dbReference type="EMBL" id="PIS07609.1"/>
    </source>
</evidence>
<evidence type="ECO:0000256" key="1">
    <source>
        <dbReference type="ARBA" id="ARBA00022676"/>
    </source>
</evidence>
<dbReference type="EMBL" id="PEZW01000018">
    <property type="protein sequence ID" value="PIS07609.1"/>
    <property type="molecule type" value="Genomic_DNA"/>
</dbReference>
<dbReference type="InterPro" id="IPR004629">
    <property type="entry name" value="WecG_TagA_CpsF"/>
</dbReference>
<gene>
    <name evidence="4" type="ORF">COT78_02835</name>
</gene>
<keyword evidence="3" id="KW-1133">Transmembrane helix</keyword>
<dbReference type="GO" id="GO:0016758">
    <property type="term" value="F:hexosyltransferase activity"/>
    <property type="evidence" value="ECO:0007669"/>
    <property type="project" value="TreeGrafter"/>
</dbReference>
<dbReference type="CDD" id="cd06533">
    <property type="entry name" value="Glyco_transf_WecG_TagA"/>
    <property type="match status" value="1"/>
</dbReference>
<dbReference type="AlphaFoldDB" id="A0A2H0W699"/>
<keyword evidence="3" id="KW-0472">Membrane</keyword>
<evidence type="ECO:0000256" key="3">
    <source>
        <dbReference type="SAM" id="Phobius"/>
    </source>
</evidence>